<comment type="caution">
    <text evidence="3">The sequence shown here is derived from an EMBL/GenBank/DDBJ whole genome shotgun (WGS) entry which is preliminary data.</text>
</comment>
<organism evidence="3 4">
    <name type="scientific">Exophiala mesophila</name>
    <name type="common">Black yeast-like fungus</name>
    <dbReference type="NCBI Taxonomy" id="212818"/>
    <lineage>
        <taxon>Eukaryota</taxon>
        <taxon>Fungi</taxon>
        <taxon>Dikarya</taxon>
        <taxon>Ascomycota</taxon>
        <taxon>Pezizomycotina</taxon>
        <taxon>Eurotiomycetes</taxon>
        <taxon>Chaetothyriomycetidae</taxon>
        <taxon>Chaetothyriales</taxon>
        <taxon>Herpotrichiellaceae</taxon>
        <taxon>Exophiala</taxon>
    </lineage>
</organism>
<dbReference type="Pfam" id="PF13417">
    <property type="entry name" value="GST_N_3"/>
    <property type="match status" value="1"/>
</dbReference>
<dbReference type="OrthoDB" id="202840at2759"/>
<dbReference type="Pfam" id="PF25907">
    <property type="entry name" value="DUF7962"/>
    <property type="match status" value="1"/>
</dbReference>
<evidence type="ECO:0000313" key="3">
    <source>
        <dbReference type="EMBL" id="RVX68422.1"/>
    </source>
</evidence>
<dbReference type="InterPro" id="IPR036249">
    <property type="entry name" value="Thioredoxin-like_sf"/>
</dbReference>
<evidence type="ECO:0000259" key="2">
    <source>
        <dbReference type="Pfam" id="PF25907"/>
    </source>
</evidence>
<feature type="domain" description="DUF7962" evidence="2">
    <location>
        <begin position="107"/>
        <end position="226"/>
    </location>
</feature>
<proteinExistence type="predicted"/>
<feature type="domain" description="GST N-terminal" evidence="1">
    <location>
        <begin position="3"/>
        <end position="77"/>
    </location>
</feature>
<gene>
    <name evidence="3" type="ORF">B0A52_07422</name>
</gene>
<dbReference type="InterPro" id="IPR004045">
    <property type="entry name" value="Glutathione_S-Trfase_N"/>
</dbReference>
<protein>
    <submittedName>
        <fullName evidence="3">Uncharacterized protein</fullName>
    </submittedName>
</protein>
<sequence>MILFTYDISVFGRKMDWYFALTGLKYFHCITLNRLPRPMLEKLGIKYRRIPILAIGRDIYCDTRLIISKLEELFPQTRIGGKTPFERGVDHLIENWIIDGGPFWRTSGLIPSDADVLKDPEWCKDRQEMTGRPFDANTLKAARPESLSHSRMYFNQMEKELLADGREFLLGGPEPTLADIHALWVFHWTVGMSMGMGATLEQDIISDKQFPKTFAYIDRAVDAITARQIQNQNKPHDLSADETVKTILDSDFFEPEGDIDPLDPLKLEKGQMVEIYPVESGFNHRDRGKLVSIGINEVVIASTPKVGQGVLRIHYPRVNIRIQPASDTKL</sequence>
<dbReference type="AlphaFoldDB" id="A0A438MZA0"/>
<dbReference type="SUPFAM" id="SSF47616">
    <property type="entry name" value="GST C-terminal domain-like"/>
    <property type="match status" value="1"/>
</dbReference>
<reference evidence="3 4" key="1">
    <citation type="submission" date="2017-03" db="EMBL/GenBank/DDBJ databases">
        <title>Genomes of endolithic fungi from Antarctica.</title>
        <authorList>
            <person name="Coleine C."/>
            <person name="Masonjones S."/>
            <person name="Stajich J.E."/>
        </authorList>
    </citation>
    <scope>NUCLEOTIDE SEQUENCE [LARGE SCALE GENOMIC DNA]</scope>
    <source>
        <strain evidence="3 4">CCFEE 6314</strain>
    </source>
</reference>
<dbReference type="InterPro" id="IPR058268">
    <property type="entry name" value="DUF7962"/>
</dbReference>
<evidence type="ECO:0000259" key="1">
    <source>
        <dbReference type="Pfam" id="PF13417"/>
    </source>
</evidence>
<accession>A0A438MZA0</accession>
<name>A0A438MZA0_EXOME</name>
<dbReference type="Proteomes" id="UP000288859">
    <property type="component" value="Unassembled WGS sequence"/>
</dbReference>
<dbReference type="VEuPathDB" id="FungiDB:PV10_06773"/>
<evidence type="ECO:0000313" key="4">
    <source>
        <dbReference type="Proteomes" id="UP000288859"/>
    </source>
</evidence>
<dbReference type="Gene3D" id="3.40.30.110">
    <property type="match status" value="2"/>
</dbReference>
<dbReference type="SUPFAM" id="SSF52833">
    <property type="entry name" value="Thioredoxin-like"/>
    <property type="match status" value="1"/>
</dbReference>
<dbReference type="EMBL" id="NAJM01000038">
    <property type="protein sequence ID" value="RVX68422.1"/>
    <property type="molecule type" value="Genomic_DNA"/>
</dbReference>
<dbReference type="InterPro" id="IPR036282">
    <property type="entry name" value="Glutathione-S-Trfase_C_sf"/>
</dbReference>